<accession>A0AAD5UZT4</accession>
<evidence type="ECO:0000313" key="2">
    <source>
        <dbReference type="EMBL" id="KAJ3482288.1"/>
    </source>
</evidence>
<dbReference type="EMBL" id="JANAWD010000280">
    <property type="protein sequence ID" value="KAJ3482288.1"/>
    <property type="molecule type" value="Genomic_DNA"/>
</dbReference>
<keyword evidence="3" id="KW-1185">Reference proteome</keyword>
<keyword evidence="1" id="KW-1133">Transmembrane helix</keyword>
<keyword evidence="1" id="KW-0472">Membrane</keyword>
<dbReference type="Proteomes" id="UP001212997">
    <property type="component" value="Unassembled WGS sequence"/>
</dbReference>
<dbReference type="InterPro" id="IPR031155">
    <property type="entry name" value="DUR"/>
</dbReference>
<dbReference type="Gene3D" id="1.20.1730.10">
    <property type="entry name" value="Sodium/glucose cotransporter"/>
    <property type="match status" value="1"/>
</dbReference>
<sequence>MRVSSPVRKECLLTNQSCRKALHTIAACFLIPLGVAIYIVVGGMRSTFICDYTHTTVLFAIIFVFVISVYATPDNIASPAAMYALLTNVSEAAPVSGNDHGSYVTIRSKKGLIFGVINVIENFATVFQNQAVCRHTPFPGFTDN</sequence>
<dbReference type="InterPro" id="IPR038377">
    <property type="entry name" value="Na/Glc_symporter_sf"/>
</dbReference>
<feature type="transmembrane region" description="Helical" evidence="1">
    <location>
        <begin position="52"/>
        <end position="72"/>
    </location>
</feature>
<evidence type="ECO:0000313" key="3">
    <source>
        <dbReference type="Proteomes" id="UP001212997"/>
    </source>
</evidence>
<reference evidence="2" key="1">
    <citation type="submission" date="2022-07" db="EMBL/GenBank/DDBJ databases">
        <title>Genome Sequence of Physisporinus lineatus.</title>
        <authorList>
            <person name="Buettner E."/>
        </authorList>
    </citation>
    <scope>NUCLEOTIDE SEQUENCE</scope>
    <source>
        <strain evidence="2">VT162</strain>
    </source>
</reference>
<organism evidence="2 3">
    <name type="scientific">Meripilus lineatus</name>
    <dbReference type="NCBI Taxonomy" id="2056292"/>
    <lineage>
        <taxon>Eukaryota</taxon>
        <taxon>Fungi</taxon>
        <taxon>Dikarya</taxon>
        <taxon>Basidiomycota</taxon>
        <taxon>Agaricomycotina</taxon>
        <taxon>Agaricomycetes</taxon>
        <taxon>Polyporales</taxon>
        <taxon>Meripilaceae</taxon>
        <taxon>Meripilus</taxon>
    </lineage>
</organism>
<dbReference type="AlphaFoldDB" id="A0AAD5UZT4"/>
<dbReference type="PANTHER" id="PTHR46154">
    <property type="match status" value="1"/>
</dbReference>
<evidence type="ECO:0000256" key="1">
    <source>
        <dbReference type="SAM" id="Phobius"/>
    </source>
</evidence>
<keyword evidence="1" id="KW-0812">Transmembrane</keyword>
<comment type="caution">
    <text evidence="2">The sequence shown here is derived from an EMBL/GenBank/DDBJ whole genome shotgun (WGS) entry which is preliminary data.</text>
</comment>
<feature type="transmembrane region" description="Helical" evidence="1">
    <location>
        <begin position="21"/>
        <end position="40"/>
    </location>
</feature>
<name>A0AAD5UZT4_9APHY</name>
<gene>
    <name evidence="2" type="ORF">NLI96_g7081</name>
</gene>
<dbReference type="PANTHER" id="PTHR46154:SF2">
    <property type="entry name" value="SOLUTE SYMPORTER FAMILY TRANSPORTER (AFU_ORTHOLOGUE AFUA_6G03200)"/>
    <property type="match status" value="1"/>
</dbReference>
<dbReference type="GO" id="GO:0015204">
    <property type="term" value="F:urea transmembrane transporter activity"/>
    <property type="evidence" value="ECO:0007669"/>
    <property type="project" value="InterPro"/>
</dbReference>
<protein>
    <submittedName>
        <fullName evidence="2">Uncharacterized protein</fullName>
    </submittedName>
</protein>
<proteinExistence type="predicted"/>
<dbReference type="GO" id="GO:0005886">
    <property type="term" value="C:plasma membrane"/>
    <property type="evidence" value="ECO:0007669"/>
    <property type="project" value="TreeGrafter"/>
</dbReference>